<proteinExistence type="predicted"/>
<keyword evidence="1" id="KW-0472">Membrane</keyword>
<keyword evidence="1" id="KW-0812">Transmembrane</keyword>
<evidence type="ECO:0000313" key="2">
    <source>
        <dbReference type="EMBL" id="GFT00936.1"/>
    </source>
</evidence>
<keyword evidence="3" id="KW-1185">Reference proteome</keyword>
<evidence type="ECO:0000313" key="3">
    <source>
        <dbReference type="Proteomes" id="UP000887013"/>
    </source>
</evidence>
<reference evidence="2" key="1">
    <citation type="submission" date="2020-08" db="EMBL/GenBank/DDBJ databases">
        <title>Multicomponent nature underlies the extraordinary mechanical properties of spider dragline silk.</title>
        <authorList>
            <person name="Kono N."/>
            <person name="Nakamura H."/>
            <person name="Mori M."/>
            <person name="Yoshida Y."/>
            <person name="Ohtoshi R."/>
            <person name="Malay A.D."/>
            <person name="Moran D.A.P."/>
            <person name="Tomita M."/>
            <person name="Numata K."/>
            <person name="Arakawa K."/>
        </authorList>
    </citation>
    <scope>NUCLEOTIDE SEQUENCE</scope>
</reference>
<comment type="caution">
    <text evidence="2">The sequence shown here is derived from an EMBL/GenBank/DDBJ whole genome shotgun (WGS) entry which is preliminary data.</text>
</comment>
<name>A0A8X6N950_NEPPI</name>
<dbReference type="EMBL" id="BMAW01055457">
    <property type="protein sequence ID" value="GFT00936.1"/>
    <property type="molecule type" value="Genomic_DNA"/>
</dbReference>
<dbReference type="AlphaFoldDB" id="A0A8X6N950"/>
<evidence type="ECO:0000256" key="1">
    <source>
        <dbReference type="SAM" id="Phobius"/>
    </source>
</evidence>
<gene>
    <name evidence="2" type="ORF">NPIL_582221</name>
</gene>
<feature type="transmembrane region" description="Helical" evidence="1">
    <location>
        <begin position="72"/>
        <end position="94"/>
    </location>
</feature>
<accession>A0A8X6N950</accession>
<organism evidence="2 3">
    <name type="scientific">Nephila pilipes</name>
    <name type="common">Giant wood spider</name>
    <name type="synonym">Nephila maculata</name>
    <dbReference type="NCBI Taxonomy" id="299642"/>
    <lineage>
        <taxon>Eukaryota</taxon>
        <taxon>Metazoa</taxon>
        <taxon>Ecdysozoa</taxon>
        <taxon>Arthropoda</taxon>
        <taxon>Chelicerata</taxon>
        <taxon>Arachnida</taxon>
        <taxon>Araneae</taxon>
        <taxon>Araneomorphae</taxon>
        <taxon>Entelegynae</taxon>
        <taxon>Araneoidea</taxon>
        <taxon>Nephilidae</taxon>
        <taxon>Nephila</taxon>
    </lineage>
</organism>
<keyword evidence="1" id="KW-1133">Transmembrane helix</keyword>
<protein>
    <submittedName>
        <fullName evidence="2">Uncharacterized protein</fullName>
    </submittedName>
</protein>
<sequence>MKAYLKRKKVELKPSLTYQREMRPNKRRSSFFPERKVVEPLSQKNNSLECRTMRHWFIQAWGYGYGSLQRDVYFLQVVFCFMQCTGIFELLILFDSATRVIEICGDKRF</sequence>
<dbReference type="Proteomes" id="UP000887013">
    <property type="component" value="Unassembled WGS sequence"/>
</dbReference>